<dbReference type="AlphaFoldDB" id="A0AAE0BD08"/>
<feature type="region of interest" description="Disordered" evidence="1">
    <location>
        <begin position="1"/>
        <end position="21"/>
    </location>
</feature>
<reference evidence="2 3" key="1">
    <citation type="journal article" date="2015" name="Genome Biol. Evol.">
        <title>Comparative Genomics of a Bacterivorous Green Alga Reveals Evolutionary Causalities and Consequences of Phago-Mixotrophic Mode of Nutrition.</title>
        <authorList>
            <person name="Burns J.A."/>
            <person name="Paasch A."/>
            <person name="Narechania A."/>
            <person name="Kim E."/>
        </authorList>
    </citation>
    <scope>NUCLEOTIDE SEQUENCE [LARGE SCALE GENOMIC DNA]</scope>
    <source>
        <strain evidence="2 3">PLY_AMNH</strain>
    </source>
</reference>
<sequence>MRTGGASSEYPNSKTRSREPVADVPVFAFEAVCSECAEIAGVTSLAPWRISEPIPDQRARIRAQTPGALRDLHEERAWGGRRPAGADTQQALEFLSTDLGPGAELTMREWPCAAFEARSGSTTAPARAVQQPPRLLSPLQLRMPKAKVPKATKEVGVRATGPGVETCRIGEPGWIPARAVSSREPGSSGAATPGTAGRPAEGPAGGLDAGEGAMEEKGTAEYERAQQVRELGCFSSQRRRTSWQRRLRIGTTCASWLGERGICSAGTLGSRWGTDIWGGGHRTAYWARPSRPVMSRMLRDSASMAHRVQVHSISDVSLRVAILVSFFRFSRKDNLVEGKAEACDSRAGLVREDAPHPRTAKRSIWILPRPCKMAQRGERRHVVLAPAPGGGAQAAHEQHGGQEEGLGPVCGGGAALKLGIHTVYAERDAEGLAQRLLRALLRT</sequence>
<feature type="compositionally biased region" description="Low complexity" evidence="1">
    <location>
        <begin position="185"/>
        <end position="202"/>
    </location>
</feature>
<proteinExistence type="predicted"/>
<dbReference type="EMBL" id="LGRX02035649">
    <property type="protein sequence ID" value="KAK3233699.1"/>
    <property type="molecule type" value="Genomic_DNA"/>
</dbReference>
<name>A0AAE0BD08_9CHLO</name>
<organism evidence="2 3">
    <name type="scientific">Cymbomonas tetramitiformis</name>
    <dbReference type="NCBI Taxonomy" id="36881"/>
    <lineage>
        <taxon>Eukaryota</taxon>
        <taxon>Viridiplantae</taxon>
        <taxon>Chlorophyta</taxon>
        <taxon>Pyramimonadophyceae</taxon>
        <taxon>Pyramimonadales</taxon>
        <taxon>Pyramimonadaceae</taxon>
        <taxon>Cymbomonas</taxon>
    </lineage>
</organism>
<protein>
    <submittedName>
        <fullName evidence="2">Uncharacterized protein</fullName>
    </submittedName>
</protein>
<evidence type="ECO:0000313" key="2">
    <source>
        <dbReference type="EMBL" id="KAK3233699.1"/>
    </source>
</evidence>
<accession>A0AAE0BD08</accession>
<feature type="region of interest" description="Disordered" evidence="1">
    <location>
        <begin position="179"/>
        <end position="222"/>
    </location>
</feature>
<evidence type="ECO:0000256" key="1">
    <source>
        <dbReference type="SAM" id="MobiDB-lite"/>
    </source>
</evidence>
<evidence type="ECO:0000313" key="3">
    <source>
        <dbReference type="Proteomes" id="UP001190700"/>
    </source>
</evidence>
<comment type="caution">
    <text evidence="2">The sequence shown here is derived from an EMBL/GenBank/DDBJ whole genome shotgun (WGS) entry which is preliminary data.</text>
</comment>
<keyword evidence="3" id="KW-1185">Reference proteome</keyword>
<gene>
    <name evidence="2" type="ORF">CYMTET_56023</name>
</gene>
<dbReference type="Proteomes" id="UP001190700">
    <property type="component" value="Unassembled WGS sequence"/>
</dbReference>
<feature type="compositionally biased region" description="Polar residues" evidence="1">
    <location>
        <begin position="1"/>
        <end position="14"/>
    </location>
</feature>